<dbReference type="AlphaFoldDB" id="J9VLC2"/>
<dbReference type="Proteomes" id="UP000010091">
    <property type="component" value="Chromosome 1"/>
</dbReference>
<evidence type="ECO:0000313" key="2">
    <source>
        <dbReference type="Proteomes" id="UP000010091"/>
    </source>
</evidence>
<dbReference type="Gene3D" id="3.40.50.300">
    <property type="entry name" value="P-loop containing nucleotide triphosphate hydrolases"/>
    <property type="match status" value="1"/>
</dbReference>
<dbReference type="VEuPathDB" id="FungiDB:CNAG_07355"/>
<dbReference type="RefSeq" id="XP_012046266.1">
    <property type="nucleotide sequence ID" value="XM_012190876.1"/>
</dbReference>
<protein>
    <submittedName>
        <fullName evidence="1">Uncharacterized protein</fullName>
    </submittedName>
</protein>
<evidence type="ECO:0000313" key="1">
    <source>
        <dbReference type="EMBL" id="AFR92475.2"/>
    </source>
</evidence>
<dbReference type="EMBL" id="CP003820">
    <property type="protein sequence ID" value="AFR92475.2"/>
    <property type="molecule type" value="Genomic_DNA"/>
</dbReference>
<dbReference type="KEGG" id="cng:CNAG_07355"/>
<organism evidence="1 2">
    <name type="scientific">Cryptococcus neoformans (strain H99 / ATCC 208821 / CBS 10515 / FGSC 9487)</name>
    <name type="common">Cryptococcus neoformans var. grubii serotype A</name>
    <dbReference type="NCBI Taxonomy" id="235443"/>
    <lineage>
        <taxon>Eukaryota</taxon>
        <taxon>Fungi</taxon>
        <taxon>Dikarya</taxon>
        <taxon>Basidiomycota</taxon>
        <taxon>Agaricomycotina</taxon>
        <taxon>Tremellomycetes</taxon>
        <taxon>Tremellales</taxon>
        <taxon>Cryptococcaceae</taxon>
        <taxon>Cryptococcus</taxon>
        <taxon>Cryptococcus neoformans species complex</taxon>
    </lineage>
</organism>
<dbReference type="SUPFAM" id="SSF52540">
    <property type="entry name" value="P-loop containing nucleoside triphosphate hydrolases"/>
    <property type="match status" value="1"/>
</dbReference>
<keyword evidence="2" id="KW-1185">Reference proteome</keyword>
<name>J9VLC2_CRYN9</name>
<dbReference type="GeneID" id="23890211"/>
<accession>J9VLC2</accession>
<reference evidence="1 2" key="1">
    <citation type="journal article" date="2014" name="PLoS Genet.">
        <title>Analysis of the genome and transcriptome of Cryptococcus neoformans var. grubii reveals complex RNA expression and microevolution leading to virulence attenuation.</title>
        <authorList>
            <person name="Janbon G."/>
            <person name="Ormerod K.L."/>
            <person name="Paulet D."/>
            <person name="Byrnes E.J.III."/>
            <person name="Yadav V."/>
            <person name="Chatterjee G."/>
            <person name="Mullapudi N."/>
            <person name="Hon C.C."/>
            <person name="Billmyre R.B."/>
            <person name="Brunel F."/>
            <person name="Bahn Y.S."/>
            <person name="Chen W."/>
            <person name="Chen Y."/>
            <person name="Chow E.W."/>
            <person name="Coppee J.Y."/>
            <person name="Floyd-Averette A."/>
            <person name="Gaillardin C."/>
            <person name="Gerik K.J."/>
            <person name="Goldberg J."/>
            <person name="Gonzalez-Hilarion S."/>
            <person name="Gujja S."/>
            <person name="Hamlin J.L."/>
            <person name="Hsueh Y.P."/>
            <person name="Ianiri G."/>
            <person name="Jones S."/>
            <person name="Kodira C.D."/>
            <person name="Kozubowski L."/>
            <person name="Lam W."/>
            <person name="Marra M."/>
            <person name="Mesner L.D."/>
            <person name="Mieczkowski P.A."/>
            <person name="Moyrand F."/>
            <person name="Nielsen K."/>
            <person name="Proux C."/>
            <person name="Rossignol T."/>
            <person name="Schein J.E."/>
            <person name="Sun S."/>
            <person name="Wollschlaeger C."/>
            <person name="Wood I.A."/>
            <person name="Zeng Q."/>
            <person name="Neuveglise C."/>
            <person name="Newlon C.S."/>
            <person name="Perfect J.R."/>
            <person name="Lodge J.K."/>
            <person name="Idnurm A."/>
            <person name="Stajich J.E."/>
            <person name="Kronstad J.W."/>
            <person name="Sanyal K."/>
            <person name="Heitman J."/>
            <person name="Fraser J.A."/>
            <person name="Cuomo C.A."/>
            <person name="Dietrich F.S."/>
        </authorList>
    </citation>
    <scope>NUCLEOTIDE SEQUENCE [LARGE SCALE GENOMIC DNA]</scope>
    <source>
        <strain evidence="2">H99 / ATCC 208821 / CBS 10515 / FGSC 9487</strain>
    </source>
</reference>
<dbReference type="InterPro" id="IPR027417">
    <property type="entry name" value="P-loop_NTPase"/>
</dbReference>
<proteinExistence type="predicted"/>
<gene>
    <name evidence="1" type="ORF">CNAG_07355</name>
</gene>
<dbReference type="HOGENOM" id="CLU_891943_0_0_1"/>
<dbReference type="OrthoDB" id="420422at2759"/>
<sequence length="376" mass="41082">MSSDLLLDKVKCGSASEIMMAVRYSTSPPGPTFIPSLDDVLLEYRPHDGNSSLRRGDLIEVVGPSGSGKTALLTFLLMTTLLPAVLPPPLSTVVLGGKGGYAQVFQPDTHRSIIMSLRRSIGAHIRSLAPQAKDDLIEDVIKDSLSRLSVWRGRPRWKDLALGLKGIVVELSSYSTRSEWRRPGALDLVAIDGFADGYYPQLWADEERGRKQPGGDGANTVVGPDAVGVRQVMEVIGQIRKDLGSVVAMSVQGLRTTRESQPFYLPHLPSPYPNPFSISKSGPISRSNNPTYWPLNIQITLLGCARGLQLPGDITLIDALRSRARERKEKGEEGQDDKYEGLVRLVNVDGGILGKREGAKFHFHIGENGLQVWNDP</sequence>